<dbReference type="InterPro" id="IPR011060">
    <property type="entry name" value="RibuloseP-bd_barrel"/>
</dbReference>
<evidence type="ECO:0000256" key="7">
    <source>
        <dbReference type="ARBA" id="ARBA00023239"/>
    </source>
</evidence>
<gene>
    <name evidence="11" type="ORF">LCGC14_2668270</name>
</gene>
<dbReference type="HAMAP" id="MF_01215">
    <property type="entry name" value="OMPdecase_type2"/>
    <property type="match status" value="1"/>
</dbReference>
<dbReference type="PANTHER" id="PTHR43375">
    <property type="entry name" value="OROTIDINE 5'-PHOSPHATE DECARBOXYLASE"/>
    <property type="match status" value="1"/>
</dbReference>
<dbReference type="SUPFAM" id="SSF51366">
    <property type="entry name" value="Ribulose-phoshate binding barrel"/>
    <property type="match status" value="1"/>
</dbReference>
<evidence type="ECO:0000313" key="11">
    <source>
        <dbReference type="EMBL" id="KKK95890.1"/>
    </source>
</evidence>
<name>A0A0F9ACB4_9ZZZZ</name>
<keyword evidence="7" id="KW-0456">Lyase</keyword>
<dbReference type="PROSITE" id="PS00156">
    <property type="entry name" value="OMPDECASE"/>
    <property type="match status" value="1"/>
</dbReference>
<comment type="similarity">
    <text evidence="2">Belongs to the OMP decarboxylase family. Type 2 subfamily.</text>
</comment>
<comment type="caution">
    <text evidence="11">The sequence shown here is derived from an EMBL/GenBank/DDBJ whole genome shotgun (WGS) entry which is preliminary data.</text>
</comment>
<dbReference type="Pfam" id="PF00215">
    <property type="entry name" value="OMPdecase"/>
    <property type="match status" value="1"/>
</dbReference>
<dbReference type="NCBIfam" id="TIGR02127">
    <property type="entry name" value="pyrF_sub2"/>
    <property type="match status" value="1"/>
</dbReference>
<proteinExistence type="inferred from homology"/>
<evidence type="ECO:0000256" key="2">
    <source>
        <dbReference type="ARBA" id="ARBA00008847"/>
    </source>
</evidence>
<evidence type="ECO:0000259" key="10">
    <source>
        <dbReference type="SMART" id="SM00934"/>
    </source>
</evidence>
<dbReference type="PANTHER" id="PTHR43375:SF1">
    <property type="entry name" value="OROTIDINE 5'-PHOSPHATE DECARBOXYLASE"/>
    <property type="match status" value="1"/>
</dbReference>
<dbReference type="InterPro" id="IPR013785">
    <property type="entry name" value="Aldolase_TIM"/>
</dbReference>
<dbReference type="GO" id="GO:0004590">
    <property type="term" value="F:orotidine-5'-phosphate decarboxylase activity"/>
    <property type="evidence" value="ECO:0007669"/>
    <property type="project" value="UniProtKB-EC"/>
</dbReference>
<organism evidence="11">
    <name type="scientific">marine sediment metagenome</name>
    <dbReference type="NCBI Taxonomy" id="412755"/>
    <lineage>
        <taxon>unclassified sequences</taxon>
        <taxon>metagenomes</taxon>
        <taxon>ecological metagenomes</taxon>
    </lineage>
</organism>
<dbReference type="AlphaFoldDB" id="A0A0F9ACB4"/>
<keyword evidence="6" id="KW-0665">Pyrimidine biosynthesis</keyword>
<dbReference type="GO" id="GO:0006207">
    <property type="term" value="P:'de novo' pyrimidine nucleobase biosynthetic process"/>
    <property type="evidence" value="ECO:0007669"/>
    <property type="project" value="InterPro"/>
</dbReference>
<evidence type="ECO:0000256" key="6">
    <source>
        <dbReference type="ARBA" id="ARBA00022975"/>
    </source>
</evidence>
<dbReference type="Gene3D" id="3.20.20.70">
    <property type="entry name" value="Aldolase class I"/>
    <property type="match status" value="1"/>
</dbReference>
<comment type="pathway">
    <text evidence="1">Pyrimidine metabolism; UMP biosynthesis via de novo pathway; UMP from orotate: step 2/2.</text>
</comment>
<reference evidence="11" key="1">
    <citation type="journal article" date="2015" name="Nature">
        <title>Complex archaea that bridge the gap between prokaryotes and eukaryotes.</title>
        <authorList>
            <person name="Spang A."/>
            <person name="Saw J.H."/>
            <person name="Jorgensen S.L."/>
            <person name="Zaremba-Niedzwiedzka K."/>
            <person name="Martijn J."/>
            <person name="Lind A.E."/>
            <person name="van Eijk R."/>
            <person name="Schleper C."/>
            <person name="Guy L."/>
            <person name="Ettema T.J."/>
        </authorList>
    </citation>
    <scope>NUCLEOTIDE SEQUENCE</scope>
</reference>
<dbReference type="GO" id="GO:0044205">
    <property type="term" value="P:'de novo' UMP biosynthetic process"/>
    <property type="evidence" value="ECO:0007669"/>
    <property type="project" value="UniProtKB-UniPathway"/>
</dbReference>
<dbReference type="InterPro" id="IPR018089">
    <property type="entry name" value="OMPdecase_AS"/>
</dbReference>
<feature type="domain" description="Orotidine 5'-phosphate decarboxylase" evidence="10">
    <location>
        <begin position="28"/>
        <end position="259"/>
    </location>
</feature>
<comment type="catalytic activity">
    <reaction evidence="9">
        <text>orotidine 5'-phosphate + H(+) = UMP + CO2</text>
        <dbReference type="Rhea" id="RHEA:11596"/>
        <dbReference type="ChEBI" id="CHEBI:15378"/>
        <dbReference type="ChEBI" id="CHEBI:16526"/>
        <dbReference type="ChEBI" id="CHEBI:57538"/>
        <dbReference type="ChEBI" id="CHEBI:57865"/>
        <dbReference type="EC" id="4.1.1.23"/>
    </reaction>
</comment>
<dbReference type="EC" id="4.1.1.23" evidence="3"/>
<dbReference type="InterPro" id="IPR011995">
    <property type="entry name" value="OMPdecase_type-2"/>
</dbReference>
<evidence type="ECO:0000256" key="9">
    <source>
        <dbReference type="ARBA" id="ARBA00049157"/>
    </source>
</evidence>
<evidence type="ECO:0000256" key="4">
    <source>
        <dbReference type="ARBA" id="ARBA00021923"/>
    </source>
</evidence>
<accession>A0A0F9ACB4</accession>
<protein>
    <recommendedName>
        <fullName evidence="4">Orotidine 5'-phosphate decarboxylase</fullName>
        <ecNumber evidence="3">4.1.1.23</ecNumber>
    </recommendedName>
    <alternativeName>
        <fullName evidence="8">OMP decarboxylase</fullName>
    </alternativeName>
</protein>
<keyword evidence="5" id="KW-0210">Decarboxylase</keyword>
<dbReference type="SMART" id="SM00934">
    <property type="entry name" value="OMPdecase"/>
    <property type="match status" value="1"/>
</dbReference>
<evidence type="ECO:0000256" key="1">
    <source>
        <dbReference type="ARBA" id="ARBA00004861"/>
    </source>
</evidence>
<sequence length="281" mass="30336">MRRQRRWASTGTTFREKLAQASQRNQSLLCVGLDPDPPLLQGTPVATFLQAIIEATLDVVCAYKPNLAFFEALGTGGMQTLLEALRPVPAHIPVIADAKRGDVGNTARFYAHALFEEYDFDAVTVNAYGGRDAVEPFLEYADRGVFVWCRSSNPGAADLQNLRLSDGRPLFEAVAELANQWNTRGNVGLVVGATWPEELERVRAICPHLPILLPGVGPQGADLAAALQAGLDAEGGGVIVSSSRQVLYASSGKDFAVAARKVALGLRDEINRQRDALLARR</sequence>
<dbReference type="UniPathway" id="UPA00070">
    <property type="reaction ID" value="UER00120"/>
</dbReference>
<dbReference type="EMBL" id="LAZR01046713">
    <property type="protein sequence ID" value="KKK95890.1"/>
    <property type="molecule type" value="Genomic_DNA"/>
</dbReference>
<evidence type="ECO:0000256" key="5">
    <source>
        <dbReference type="ARBA" id="ARBA00022793"/>
    </source>
</evidence>
<dbReference type="CDD" id="cd04725">
    <property type="entry name" value="OMP_decarboxylase_like"/>
    <property type="match status" value="1"/>
</dbReference>
<evidence type="ECO:0000256" key="8">
    <source>
        <dbReference type="ARBA" id="ARBA00033428"/>
    </source>
</evidence>
<dbReference type="InterPro" id="IPR001754">
    <property type="entry name" value="OMPdeCOase_dom"/>
</dbReference>
<evidence type="ECO:0000256" key="3">
    <source>
        <dbReference type="ARBA" id="ARBA00012321"/>
    </source>
</evidence>